<sequence length="97" mass="10736">MAITFCDDFKDTVSIGELRERVLAQMNGQSLAVAAALALAAGDRGENALNMARIVFDQLAEQNRWFGVPERDQKLALEHFNEIFSQARQIIGAQNKA</sequence>
<accession>A0AB39CTY2</accession>
<evidence type="ECO:0000313" key="1">
    <source>
        <dbReference type="EMBL" id="XDJ45374.1"/>
    </source>
</evidence>
<organism evidence="1">
    <name type="scientific">Castellaniella ginsengisoli</name>
    <dbReference type="NCBI Taxonomy" id="546114"/>
    <lineage>
        <taxon>Bacteria</taxon>
        <taxon>Pseudomonadati</taxon>
        <taxon>Pseudomonadota</taxon>
        <taxon>Betaproteobacteria</taxon>
        <taxon>Burkholderiales</taxon>
        <taxon>Alcaligenaceae</taxon>
        <taxon>Castellaniella</taxon>
    </lineage>
</organism>
<reference evidence="1" key="1">
    <citation type="submission" date="2024-05" db="EMBL/GenBank/DDBJ databases">
        <authorList>
            <person name="Luo Y.-C."/>
            <person name="Nicholds J."/>
            <person name="Mortimer T."/>
            <person name="Maboni G."/>
        </authorList>
    </citation>
    <scope>NUCLEOTIDE SEQUENCE</scope>
    <source>
        <strain evidence="1">153271</strain>
    </source>
</reference>
<dbReference type="AlphaFoldDB" id="A0AB39CTY2"/>
<dbReference type="RefSeq" id="WP_368647952.1">
    <property type="nucleotide sequence ID" value="NZ_CP158253.1"/>
</dbReference>
<name>A0AB39CTY2_9BURK</name>
<proteinExistence type="predicted"/>
<gene>
    <name evidence="1" type="ORF">ABRZ02_03550</name>
</gene>
<protein>
    <submittedName>
        <fullName evidence="1">Uncharacterized protein</fullName>
    </submittedName>
</protein>
<dbReference type="EMBL" id="CP158253">
    <property type="protein sequence ID" value="XDJ45374.1"/>
    <property type="molecule type" value="Genomic_DNA"/>
</dbReference>